<dbReference type="WBParaSite" id="TTAC_0000839401-mRNA-1">
    <property type="protein sequence ID" value="TTAC_0000839401-mRNA-1"/>
    <property type="gene ID" value="TTAC_0000839401"/>
</dbReference>
<dbReference type="EMBL" id="UYWX01020494">
    <property type="protein sequence ID" value="VDM32920.1"/>
    <property type="molecule type" value="Genomic_DNA"/>
</dbReference>
<organism evidence="4">
    <name type="scientific">Hydatigena taeniaeformis</name>
    <name type="common">Feline tapeworm</name>
    <name type="synonym">Taenia taeniaeformis</name>
    <dbReference type="NCBI Taxonomy" id="6205"/>
    <lineage>
        <taxon>Eukaryota</taxon>
        <taxon>Metazoa</taxon>
        <taxon>Spiralia</taxon>
        <taxon>Lophotrochozoa</taxon>
        <taxon>Platyhelminthes</taxon>
        <taxon>Cestoda</taxon>
        <taxon>Eucestoda</taxon>
        <taxon>Cyclophyllidea</taxon>
        <taxon>Taeniidae</taxon>
        <taxon>Hydatigera</taxon>
    </lineage>
</organism>
<dbReference type="OrthoDB" id="6327427at2759"/>
<accession>A0A0R3X4P6</accession>
<feature type="compositionally biased region" description="Polar residues" evidence="1">
    <location>
        <begin position="62"/>
        <end position="87"/>
    </location>
</feature>
<feature type="compositionally biased region" description="Low complexity" evidence="1">
    <location>
        <begin position="203"/>
        <end position="214"/>
    </location>
</feature>
<dbReference type="STRING" id="6205.A0A0R3X4P6"/>
<dbReference type="Proteomes" id="UP000274429">
    <property type="component" value="Unassembled WGS sequence"/>
</dbReference>
<feature type="region of interest" description="Disordered" evidence="1">
    <location>
        <begin position="54"/>
        <end position="87"/>
    </location>
</feature>
<proteinExistence type="predicted"/>
<name>A0A0R3X4P6_HYDTA</name>
<dbReference type="AlphaFoldDB" id="A0A0R3X4P6"/>
<feature type="region of interest" description="Disordered" evidence="1">
    <location>
        <begin position="1"/>
        <end position="33"/>
    </location>
</feature>
<feature type="region of interest" description="Disordered" evidence="1">
    <location>
        <begin position="180"/>
        <end position="245"/>
    </location>
</feature>
<evidence type="ECO:0000313" key="2">
    <source>
        <dbReference type="EMBL" id="VDM32920.1"/>
    </source>
</evidence>
<protein>
    <submittedName>
        <fullName evidence="4">SUN domain-containing protein</fullName>
    </submittedName>
</protein>
<evidence type="ECO:0000313" key="4">
    <source>
        <dbReference type="WBParaSite" id="TTAC_0000839401-mRNA-1"/>
    </source>
</evidence>
<reference evidence="2 3" key="2">
    <citation type="submission" date="2018-11" db="EMBL/GenBank/DDBJ databases">
        <authorList>
            <consortium name="Pathogen Informatics"/>
        </authorList>
    </citation>
    <scope>NUCLEOTIDE SEQUENCE [LARGE SCALE GENOMIC DNA]</scope>
</reference>
<evidence type="ECO:0000256" key="1">
    <source>
        <dbReference type="SAM" id="MobiDB-lite"/>
    </source>
</evidence>
<reference evidence="4" key="1">
    <citation type="submission" date="2017-02" db="UniProtKB">
        <authorList>
            <consortium name="WormBaseParasite"/>
        </authorList>
    </citation>
    <scope>IDENTIFICATION</scope>
</reference>
<keyword evidence="3" id="KW-1185">Reference proteome</keyword>
<gene>
    <name evidence="2" type="ORF">TTAC_LOCUS8379</name>
</gene>
<evidence type="ECO:0000313" key="3">
    <source>
        <dbReference type="Proteomes" id="UP000274429"/>
    </source>
</evidence>
<sequence length="548" mass="58252">MDDITLPPALPLRAGSSSKAESRKRYGPAGDARSRLAQARLALSRQASFDVGGCAADAVDTSPPNSLSIDETDHGLQQSPRATLESTTAATSIRLQRANSSYAAITTSPSHLLSNGSPKKISSQQVRQRLKEHLLSRRVMSVEASWGAGGGGASMDVSTALAASSASPQSRVGLRHLSRSFDSDRTTSSPSPPPPPPLSHTEASAPRPSSPSSLPRKRAAYHRSTTLSLDSPVRPPTTASSLSVAPRTFEEVGLTTRNSIWREGKPPAHYQQSSLSRRSSTANLLQNRVQISLLLCSLFLGSGFGTFMTRQSSYNPQMAHMCSDDLSKSLTGSNTLTATGVEMPLDLTTAAATVSSSDSLRRLTTDCPHQRKVTVGGSGTSVGDISLLMQQFEALRVSECATTVLLRHVHLNCVPCPWLAEITIYSKRSYGDECRPFFSMEQLGVEGQRIVNSLIYSHRFPSQNTSVPKHLSVFNPASLSAPPPAPAATTTAASTALSDLQETAASIVSSLTSLCSQSVGGGTPSQLSLLTTSLFHRHLSKTLFMAPR</sequence>